<feature type="chain" id="PRO_5003685174" evidence="5">
    <location>
        <begin position="22"/>
        <end position="496"/>
    </location>
</feature>
<keyword evidence="5" id="KW-0732">Signal</keyword>
<dbReference type="KEGG" id="orh:Ornrh_0864"/>
<dbReference type="GO" id="GO:0005509">
    <property type="term" value="F:calcium ion binding"/>
    <property type="evidence" value="ECO:0007669"/>
    <property type="project" value="InterPro"/>
</dbReference>
<dbReference type="SUPFAM" id="SSF103647">
    <property type="entry name" value="TSP type-3 repeat"/>
    <property type="match status" value="1"/>
</dbReference>
<evidence type="ECO:0000256" key="2">
    <source>
        <dbReference type="ARBA" id="ARBA00023136"/>
    </source>
</evidence>
<proteinExistence type="predicted"/>
<dbReference type="CDD" id="cd07185">
    <property type="entry name" value="OmpA_C-like"/>
    <property type="match status" value="1"/>
</dbReference>
<dbReference type="PATRIC" id="fig|867902.3.peg.846"/>
<dbReference type="GO" id="GO:0009279">
    <property type="term" value="C:cell outer membrane"/>
    <property type="evidence" value="ECO:0007669"/>
    <property type="project" value="UniProtKB-SubCell"/>
</dbReference>
<keyword evidence="8" id="KW-1185">Reference proteome</keyword>
<keyword evidence="3" id="KW-0998">Cell outer membrane</keyword>
<evidence type="ECO:0000256" key="1">
    <source>
        <dbReference type="ARBA" id="ARBA00004442"/>
    </source>
</evidence>
<dbReference type="Pfam" id="PF00691">
    <property type="entry name" value="OmpA"/>
    <property type="match status" value="1"/>
</dbReference>
<dbReference type="eggNOG" id="COG2885">
    <property type="taxonomic scope" value="Bacteria"/>
</dbReference>
<dbReference type="EMBL" id="CP003283">
    <property type="protein sequence ID" value="AFL97060.1"/>
    <property type="molecule type" value="Genomic_DNA"/>
</dbReference>
<dbReference type="InterPro" id="IPR006665">
    <property type="entry name" value="OmpA-like"/>
</dbReference>
<evidence type="ECO:0000256" key="4">
    <source>
        <dbReference type="PROSITE-ProRule" id="PRU00473"/>
    </source>
</evidence>
<name>I3ZZC6_ORNRL</name>
<dbReference type="HOGENOM" id="CLU_043946_0_0_10"/>
<reference evidence="7 8" key="1">
    <citation type="submission" date="2012-06" db="EMBL/GenBank/DDBJ databases">
        <title>The complete genome of Ornithobacterium rhinotracheale DSM 15997.</title>
        <authorList>
            <consortium name="US DOE Joint Genome Institute (JGI-PGF)"/>
            <person name="Lucas S."/>
            <person name="Copeland A."/>
            <person name="Lapidus A."/>
            <person name="Goodwin L."/>
            <person name="Pitluck S."/>
            <person name="Peters L."/>
            <person name="Mikhailova N."/>
            <person name="Teshima H."/>
            <person name="Kyrpides N."/>
            <person name="Mavromatis K."/>
            <person name="Pagani I."/>
            <person name="Ivanova N."/>
            <person name="Ovchinnikova G."/>
            <person name="Zeytun A."/>
            <person name="Detter J.C."/>
            <person name="Han C."/>
            <person name="Land M."/>
            <person name="Hauser L."/>
            <person name="Markowitz V."/>
            <person name="Cheng J.-F."/>
            <person name="Hugenholtz P."/>
            <person name="Woyke T."/>
            <person name="Wu D."/>
            <person name="Lang E."/>
            <person name="Kopitz M."/>
            <person name="Brambilla E."/>
            <person name="Klenk H.-P."/>
            <person name="Eisen J.A."/>
        </authorList>
    </citation>
    <scope>NUCLEOTIDE SEQUENCE [LARGE SCALE GENOMIC DNA]</scope>
    <source>
        <strain evidence="8">ATCC 51463 / DSM 15997 / CCUG 23171 / LMG 9086</strain>
    </source>
</reference>
<evidence type="ECO:0000259" key="6">
    <source>
        <dbReference type="PROSITE" id="PS51123"/>
    </source>
</evidence>
<dbReference type="PANTHER" id="PTHR30329:SF21">
    <property type="entry name" value="LIPOPROTEIN YIAD-RELATED"/>
    <property type="match status" value="1"/>
</dbReference>
<dbReference type="SUPFAM" id="SSF103088">
    <property type="entry name" value="OmpA-like"/>
    <property type="match status" value="1"/>
</dbReference>
<dbReference type="InterPro" id="IPR036737">
    <property type="entry name" value="OmpA-like_sf"/>
</dbReference>
<feature type="domain" description="OmpA-like" evidence="6">
    <location>
        <begin position="375"/>
        <end position="496"/>
    </location>
</feature>
<dbReference type="PRINTS" id="PR01021">
    <property type="entry name" value="OMPADOMAIN"/>
</dbReference>
<keyword evidence="2 4" id="KW-0472">Membrane</keyword>
<gene>
    <name evidence="7" type="ordered locus">Ornrh_0864</name>
</gene>
<evidence type="ECO:0000256" key="5">
    <source>
        <dbReference type="SAM" id="SignalP"/>
    </source>
</evidence>
<comment type="subcellular location">
    <subcellularLocation>
        <location evidence="1">Cell outer membrane</location>
    </subcellularLocation>
</comment>
<feature type="signal peptide" evidence="5">
    <location>
        <begin position="1"/>
        <end position="21"/>
    </location>
</feature>
<dbReference type="InterPro" id="IPR006664">
    <property type="entry name" value="OMP_bac"/>
</dbReference>
<dbReference type="InterPro" id="IPR028974">
    <property type="entry name" value="TSP_type-3_rpt"/>
</dbReference>
<organism evidence="7 8">
    <name type="scientific">Ornithobacterium rhinotracheale (strain ATCC 51463 / DSM 15997 / CCUG 23171 / CIP 104009 / LMG 9086)</name>
    <dbReference type="NCBI Taxonomy" id="867902"/>
    <lineage>
        <taxon>Bacteria</taxon>
        <taxon>Pseudomonadati</taxon>
        <taxon>Bacteroidota</taxon>
        <taxon>Flavobacteriia</taxon>
        <taxon>Flavobacteriales</taxon>
        <taxon>Weeksellaceae</taxon>
        <taxon>Ornithobacterium</taxon>
    </lineage>
</organism>
<dbReference type="STRING" id="867902.Ornrh_0864"/>
<evidence type="ECO:0000256" key="3">
    <source>
        <dbReference type="ARBA" id="ARBA00023237"/>
    </source>
</evidence>
<dbReference type="AlphaFoldDB" id="I3ZZC6"/>
<dbReference type="InterPro" id="IPR050330">
    <property type="entry name" value="Bact_OuterMem_StrucFunc"/>
</dbReference>
<dbReference type="Gene3D" id="3.30.1330.60">
    <property type="entry name" value="OmpA-like domain"/>
    <property type="match status" value="1"/>
</dbReference>
<dbReference type="PROSITE" id="PS51123">
    <property type="entry name" value="OMPA_2"/>
    <property type="match status" value="1"/>
</dbReference>
<sequence length="496" mass="55024">MKYLKLFTISSLALSSLPLMAQQETEVVVVEDATTQTPQQEYFQNKYYGQNQNYVKFTSDQKKFNDWSLAVYAGIPLIQGADLNTSVSGHGSEWGGYDLQAVLTKQITHAFGLGLQFNYGKTKQQAYQGGNEYKGHTDYWMWSLQGDVNLSNLFRRVDNKSRYAWALHGYGGFGTLQYDAYINKNGGKDIQTMEGKGFGSVFFNGGGGLRYKVNQRLDIEAKAMYYFTGDEEFDGSTGGTQYDVGNFQDGTPIAPIANIEEGKDDGLFTFSVGALFKLGKHHEHLAWADPLADIYPGPSPEELQAMLVVCAQGDKDDDGVCDDWDRELNTPLGARVDGAGRALDTDLDGVIDLYDKCVTLPGPADNDGCPLKQDAEAAINLAIANLEFSLNSDVISPSYYPLLDKAAEYLKYFKDDVYNVVSHTDARASQAYNLGLSRRRAQAVKDYLVQKHGVPAEQLNVIAMGKDDLRFPQCNPASKCPEWMNHANRRVVFVKQ</sequence>
<protein>
    <submittedName>
        <fullName evidence="7">Outer membrane protein/peptidoglycan-associated (Lipo)protein</fullName>
    </submittedName>
</protein>
<evidence type="ECO:0000313" key="8">
    <source>
        <dbReference type="Proteomes" id="UP000006051"/>
    </source>
</evidence>
<accession>I3ZZC6</accession>
<dbReference type="PANTHER" id="PTHR30329">
    <property type="entry name" value="STATOR ELEMENT OF FLAGELLAR MOTOR COMPLEX"/>
    <property type="match status" value="1"/>
</dbReference>
<dbReference type="Proteomes" id="UP000006051">
    <property type="component" value="Chromosome"/>
</dbReference>
<evidence type="ECO:0000313" key="7">
    <source>
        <dbReference type="EMBL" id="AFL97060.1"/>
    </source>
</evidence>